<dbReference type="PROSITE" id="PS50198">
    <property type="entry name" value="PPIC_PPIASE_2"/>
    <property type="match status" value="2"/>
</dbReference>
<keyword evidence="2" id="KW-0732">Signal</keyword>
<feature type="chain" id="PRO_5021246602" evidence="2">
    <location>
        <begin position="21"/>
        <end position="656"/>
    </location>
</feature>
<dbReference type="Pfam" id="PF13616">
    <property type="entry name" value="Rotamase_3"/>
    <property type="match status" value="1"/>
</dbReference>
<feature type="signal peptide" evidence="2">
    <location>
        <begin position="1"/>
        <end position="20"/>
    </location>
</feature>
<dbReference type="PANTHER" id="PTHR47245">
    <property type="entry name" value="PEPTIDYLPROLYL ISOMERASE"/>
    <property type="match status" value="1"/>
</dbReference>
<proteinExistence type="predicted"/>
<dbReference type="Pfam" id="PF00639">
    <property type="entry name" value="Rotamase"/>
    <property type="match status" value="1"/>
</dbReference>
<accession>A0A501PZ04</accession>
<comment type="caution">
    <text evidence="4">The sequence shown here is derived from an EMBL/GenBank/DDBJ whole genome shotgun (WGS) entry which is preliminary data.</text>
</comment>
<dbReference type="EMBL" id="VFJE01000056">
    <property type="protein sequence ID" value="TPD65790.1"/>
    <property type="molecule type" value="Genomic_DNA"/>
</dbReference>
<protein>
    <submittedName>
        <fullName evidence="4">Peptidylprolyl isomerase</fullName>
    </submittedName>
</protein>
<keyword evidence="1" id="KW-0697">Rotamase</keyword>
<dbReference type="RefSeq" id="WP_140002287.1">
    <property type="nucleotide sequence ID" value="NZ_VFJE01000056.1"/>
</dbReference>
<gene>
    <name evidence="4" type="ORF">FJA49_16540</name>
</gene>
<evidence type="ECO:0000313" key="4">
    <source>
        <dbReference type="EMBL" id="TPD65790.1"/>
    </source>
</evidence>
<evidence type="ECO:0000313" key="5">
    <source>
        <dbReference type="Proteomes" id="UP000319175"/>
    </source>
</evidence>
<evidence type="ECO:0000256" key="2">
    <source>
        <dbReference type="SAM" id="SignalP"/>
    </source>
</evidence>
<feature type="domain" description="PpiC" evidence="3">
    <location>
        <begin position="122"/>
        <end position="224"/>
    </location>
</feature>
<dbReference type="PANTHER" id="PTHR47245:SF2">
    <property type="entry name" value="PEPTIDYL-PROLYL CIS-TRANS ISOMERASE HP_0175-RELATED"/>
    <property type="match status" value="1"/>
</dbReference>
<dbReference type="Pfam" id="PF13145">
    <property type="entry name" value="Rotamase_2"/>
    <property type="match status" value="1"/>
</dbReference>
<dbReference type="InterPro" id="IPR046357">
    <property type="entry name" value="PPIase_dom_sf"/>
</dbReference>
<dbReference type="Gene3D" id="3.10.50.40">
    <property type="match status" value="2"/>
</dbReference>
<keyword evidence="1 4" id="KW-0413">Isomerase</keyword>
<dbReference type="AlphaFoldDB" id="A0A501PZ04"/>
<reference evidence="4 5" key="1">
    <citation type="submission" date="2019-06" db="EMBL/GenBank/DDBJ databases">
        <title>Flavobacterium sp. MaA-Y11 from geoumgang.</title>
        <authorList>
            <person name="Jeong S."/>
        </authorList>
    </citation>
    <scope>NUCLEOTIDE SEQUENCE [LARGE SCALE GENOMIC DNA]</scope>
    <source>
        <strain evidence="4 5">MaA-Y11</strain>
    </source>
</reference>
<sequence length="656" mass="75686">MNLKQLFFGVLLSASFTSFAQNNNKEVLFTIDDKPYYTDEFARVYNKNIDLVKDESQKDLNQYLDLFVGYKLKINKANKLGLQNGQAYQAELKSYRNQLSKNYLTDSKVTNELIEEAYQRSLKEIKAAHILFMVDENASPEDTLKAYKKAVEVREKAQKGENFGELAVKYSEDPSAKENKGELGYFSVFRMVYPFESAAYKTAKGQVSKIVRTRFGYHLIKVEDIRDNRGELTVAHIMILKPNNQNPEEAEKAKNTIQEIYKKLQQGENFESLAKQFSQDKSTASKGGLLNRFGSGQLSSEEFEDAAFTLKNPNDYSAPVESNFGWHIIKLIEKHPVKTSQEMHAELDNKIRKDERSRLITNSLTEKLKKKYSVKRNDKLFAAITKTVNDKFYTNEWKLPENMKPFEGNLVTIDNKAISGEEFLKYLAAQQRAENTIKPISKLVDKKYQEYVDVKVNELYNNNLENEFPDFAAVMEEYRDGLLLFDLMEKEIWEKAKTDSIGLQNFYEARKNNYRWGNRLDALVLSSTKKDMAKQAQKLLKQGKSAEFIKEKFNLNGKVEIMSNAGIFEENSDALPKGIEKKDGVSEIIKEGEYYFVVKINKHLPAGPKTLEEAKGKVVNDYQQYLEEKWVGDLKQEFKVDIHQPSFEKVKKQIKS</sequence>
<name>A0A501PZ04_9FLAO</name>
<evidence type="ECO:0000259" key="3">
    <source>
        <dbReference type="PROSITE" id="PS50198"/>
    </source>
</evidence>
<dbReference type="Proteomes" id="UP000319175">
    <property type="component" value="Unassembled WGS sequence"/>
</dbReference>
<dbReference type="OrthoDB" id="14196at2"/>
<dbReference type="InterPro" id="IPR000297">
    <property type="entry name" value="PPIase_PpiC"/>
</dbReference>
<feature type="domain" description="PpiC" evidence="3">
    <location>
        <begin position="229"/>
        <end position="333"/>
    </location>
</feature>
<evidence type="ECO:0000256" key="1">
    <source>
        <dbReference type="PROSITE-ProRule" id="PRU00278"/>
    </source>
</evidence>
<dbReference type="GO" id="GO:0003755">
    <property type="term" value="F:peptidyl-prolyl cis-trans isomerase activity"/>
    <property type="evidence" value="ECO:0007669"/>
    <property type="project" value="UniProtKB-KW"/>
</dbReference>
<keyword evidence="5" id="KW-1185">Reference proteome</keyword>
<dbReference type="SUPFAM" id="SSF54534">
    <property type="entry name" value="FKBP-like"/>
    <property type="match status" value="2"/>
</dbReference>
<dbReference type="InterPro" id="IPR050245">
    <property type="entry name" value="PrsA_foldase"/>
</dbReference>
<organism evidence="4 5">
    <name type="scientific">Flavobacterium microcysteis</name>
    <dbReference type="NCBI Taxonomy" id="2596891"/>
    <lineage>
        <taxon>Bacteria</taxon>
        <taxon>Pseudomonadati</taxon>
        <taxon>Bacteroidota</taxon>
        <taxon>Flavobacteriia</taxon>
        <taxon>Flavobacteriales</taxon>
        <taxon>Flavobacteriaceae</taxon>
        <taxon>Flavobacterium</taxon>
    </lineage>
</organism>